<dbReference type="EMBL" id="ML210151">
    <property type="protein sequence ID" value="TFK29114.1"/>
    <property type="molecule type" value="Genomic_DNA"/>
</dbReference>
<dbReference type="PANTHER" id="PTHR37842:SF2">
    <property type="entry name" value="GYLCOSYL HYDROLASE 115 C-TERMINAL DOMAIN-CONTAINING PROTEIN"/>
    <property type="match status" value="1"/>
</dbReference>
<evidence type="ECO:0000256" key="2">
    <source>
        <dbReference type="SAM" id="SignalP"/>
    </source>
</evidence>
<dbReference type="InterPro" id="IPR041437">
    <property type="entry name" value="GH115_C"/>
</dbReference>
<evidence type="ECO:0000313" key="4">
    <source>
        <dbReference type="EMBL" id="TFK29114.1"/>
    </source>
</evidence>
<gene>
    <name evidence="4" type="ORF">FA15DRAFT_583018</name>
</gene>
<feature type="domain" description="Gylcosyl hydrolase 115 C-terminal" evidence="3">
    <location>
        <begin position="836"/>
        <end position="1016"/>
    </location>
</feature>
<dbReference type="OrthoDB" id="4849794at2759"/>
<keyword evidence="1" id="KW-0378">Hydrolase</keyword>
<organism evidence="4 5">
    <name type="scientific">Coprinopsis marcescibilis</name>
    <name type="common">Agaric fungus</name>
    <name type="synonym">Psathyrella marcescibilis</name>
    <dbReference type="NCBI Taxonomy" id="230819"/>
    <lineage>
        <taxon>Eukaryota</taxon>
        <taxon>Fungi</taxon>
        <taxon>Dikarya</taxon>
        <taxon>Basidiomycota</taxon>
        <taxon>Agaricomycotina</taxon>
        <taxon>Agaricomycetes</taxon>
        <taxon>Agaricomycetidae</taxon>
        <taxon>Agaricales</taxon>
        <taxon>Agaricineae</taxon>
        <taxon>Psathyrellaceae</taxon>
        <taxon>Coprinopsis</taxon>
    </lineage>
</organism>
<name>A0A5C3L7W7_COPMA</name>
<protein>
    <recommendedName>
        <fullName evidence="3">Gylcosyl hydrolase 115 C-terminal domain-containing protein</fullName>
    </recommendedName>
</protein>
<evidence type="ECO:0000256" key="1">
    <source>
        <dbReference type="ARBA" id="ARBA00022801"/>
    </source>
</evidence>
<evidence type="ECO:0000313" key="5">
    <source>
        <dbReference type="Proteomes" id="UP000307440"/>
    </source>
</evidence>
<dbReference type="Gene3D" id="3.20.20.520">
    <property type="entry name" value="Glycosyl hydrolase family 115"/>
    <property type="match status" value="1"/>
</dbReference>
<dbReference type="InterPro" id="IPR031924">
    <property type="entry name" value="GH115"/>
</dbReference>
<accession>A0A5C3L7W7</accession>
<dbReference type="Pfam" id="PF15979">
    <property type="entry name" value="Glyco_hydro_115"/>
    <property type="match status" value="1"/>
</dbReference>
<keyword evidence="2" id="KW-0732">Signal</keyword>
<dbReference type="InterPro" id="IPR042301">
    <property type="entry name" value="GH115_sf"/>
</dbReference>
<dbReference type="AlphaFoldDB" id="A0A5C3L7W7"/>
<dbReference type="STRING" id="230819.A0A5C3L7W7"/>
<dbReference type="GO" id="GO:0016787">
    <property type="term" value="F:hydrolase activity"/>
    <property type="evidence" value="ECO:0007669"/>
    <property type="project" value="UniProtKB-KW"/>
</dbReference>
<proteinExistence type="predicted"/>
<feature type="chain" id="PRO_5022727862" description="Gylcosyl hydrolase 115 C-terminal domain-containing protein" evidence="2">
    <location>
        <begin position="26"/>
        <end position="1020"/>
    </location>
</feature>
<dbReference type="Pfam" id="PF17829">
    <property type="entry name" value="GH115_C"/>
    <property type="match status" value="1"/>
</dbReference>
<evidence type="ECO:0000259" key="3">
    <source>
        <dbReference type="Pfam" id="PF17829"/>
    </source>
</evidence>
<keyword evidence="5" id="KW-1185">Reference proteome</keyword>
<dbReference type="Gene3D" id="2.60.120.1620">
    <property type="match status" value="1"/>
</dbReference>
<dbReference type="Gene3D" id="3.30.379.10">
    <property type="entry name" value="Chitobiase/beta-hexosaminidase domain 2-like"/>
    <property type="match status" value="1"/>
</dbReference>
<sequence>MARSLLAATFLAVTLSPFFVQQAIALGQEACITFQSSPGSFAIVGSNRRAAPIYLSPDEWPGVQLAAADFAADIRRVTEARPSLTNVTAVDIGSLRGTTPILIGTLGKSSLIDALVSNTGLDVSGIQGKWESFISRKVDNPFPGVESAYVIIGSDKRGTIFGVYDHSEQIGVSPWYWWADVPTTTRNQLFATPGGCQHGEPTVKYRGIFLNDEQPALQNWAFEKFTNGTGSEHFNSPFNRFFYVRLFELILRMKGNYLWPAMWGSAFNVDDPLNQFLADRYGVVMGTSHHEPMMRGTPNEFGIFSEGKWDYTTNSDNIKKYWVEGVERAKPFESLYTMGMRGFGDLPLSEETNIELLEQVIADQTKIFEDVFGDDVDISEVPQVWTLCECFVFGPDKEVEGYYEKGMRVPDYITLLWADDNWGNIRRYPTPSERSRKGGAGVYYHFDYVGDPRNYKWLTTTQLEKVHEQMSLAVDREATRVWIVNVGDMKPFEREIEYFLNIGWNSTRWTHTNVGDYISAWAQREFDVNAATASSISGIVGNLTRYNARRKPELLNATTFSLINYREADRVLADWDALVAASTRIYNQLGSSFKAAFFQLVHHPVIASANVGHLYVNAGLNNLRASQASQAANAYLERVNNFFDQDWEIEQQYHRLLDGKWNHFMSQTHLGYYYWQQPMANTLVQPPLVRISPRKQALPGPMRITVENSNGAWPGDNRNNCKDGYNCGEATLTLDNYDTIGSKYISISAGGPTQFTYTVAANVSWARISSTRGSVSAAGREPEQRIFLSVSDWSQLAPGRNVAKLTITANAPGQTPSIVSPTFVAIKNAAAPGFSGFVEGAGVISIEAAHATRKSEVEGNAWQELPGLGRTLSGVTPLPRRDEKFAAGSGPTLEYDFFNFNTISGSGNVTVTVLLSPLFNVASDASPLEFGLALDAQAVQTVRPIPPLTKPGDFPPGWGGEFGWVANSITPYVATYNGIEPGAHTLKISAIDSAIVIQKIIIDTGGLLTSYLGPPESIRV</sequence>
<feature type="signal peptide" evidence="2">
    <location>
        <begin position="1"/>
        <end position="25"/>
    </location>
</feature>
<dbReference type="InterPro" id="IPR029018">
    <property type="entry name" value="Hex-like_dom2"/>
</dbReference>
<dbReference type="PANTHER" id="PTHR37842">
    <property type="match status" value="1"/>
</dbReference>
<reference evidence="4 5" key="1">
    <citation type="journal article" date="2019" name="Nat. Ecol. Evol.">
        <title>Megaphylogeny resolves global patterns of mushroom evolution.</title>
        <authorList>
            <person name="Varga T."/>
            <person name="Krizsan K."/>
            <person name="Foldi C."/>
            <person name="Dima B."/>
            <person name="Sanchez-Garcia M."/>
            <person name="Sanchez-Ramirez S."/>
            <person name="Szollosi G.J."/>
            <person name="Szarkandi J.G."/>
            <person name="Papp V."/>
            <person name="Albert L."/>
            <person name="Andreopoulos W."/>
            <person name="Angelini C."/>
            <person name="Antonin V."/>
            <person name="Barry K.W."/>
            <person name="Bougher N.L."/>
            <person name="Buchanan P."/>
            <person name="Buyck B."/>
            <person name="Bense V."/>
            <person name="Catcheside P."/>
            <person name="Chovatia M."/>
            <person name="Cooper J."/>
            <person name="Damon W."/>
            <person name="Desjardin D."/>
            <person name="Finy P."/>
            <person name="Geml J."/>
            <person name="Haridas S."/>
            <person name="Hughes K."/>
            <person name="Justo A."/>
            <person name="Karasinski D."/>
            <person name="Kautmanova I."/>
            <person name="Kiss B."/>
            <person name="Kocsube S."/>
            <person name="Kotiranta H."/>
            <person name="LaButti K.M."/>
            <person name="Lechner B.E."/>
            <person name="Liimatainen K."/>
            <person name="Lipzen A."/>
            <person name="Lukacs Z."/>
            <person name="Mihaltcheva S."/>
            <person name="Morgado L.N."/>
            <person name="Niskanen T."/>
            <person name="Noordeloos M.E."/>
            <person name="Ohm R.A."/>
            <person name="Ortiz-Santana B."/>
            <person name="Ovrebo C."/>
            <person name="Racz N."/>
            <person name="Riley R."/>
            <person name="Savchenko A."/>
            <person name="Shiryaev A."/>
            <person name="Soop K."/>
            <person name="Spirin V."/>
            <person name="Szebenyi C."/>
            <person name="Tomsovsky M."/>
            <person name="Tulloss R.E."/>
            <person name="Uehling J."/>
            <person name="Grigoriev I.V."/>
            <person name="Vagvolgyi C."/>
            <person name="Papp T."/>
            <person name="Martin F.M."/>
            <person name="Miettinen O."/>
            <person name="Hibbett D.S."/>
            <person name="Nagy L.G."/>
        </authorList>
    </citation>
    <scope>NUCLEOTIDE SEQUENCE [LARGE SCALE GENOMIC DNA]</scope>
    <source>
        <strain evidence="4 5">CBS 121175</strain>
    </source>
</reference>
<dbReference type="Proteomes" id="UP000307440">
    <property type="component" value="Unassembled WGS sequence"/>
</dbReference>
<dbReference type="Gene3D" id="1.20.58.2150">
    <property type="match status" value="1"/>
</dbReference>